<organism evidence="1 2">
    <name type="scientific">Candidatus Bacteroides pullicola</name>
    <dbReference type="NCBI Taxonomy" id="2838475"/>
    <lineage>
        <taxon>Bacteria</taxon>
        <taxon>Pseudomonadati</taxon>
        <taxon>Bacteroidota</taxon>
        <taxon>Bacteroidia</taxon>
        <taxon>Bacteroidales</taxon>
        <taxon>Bacteroidaceae</taxon>
        <taxon>Bacteroides</taxon>
    </lineage>
</organism>
<dbReference type="Proteomes" id="UP000886851">
    <property type="component" value="Unassembled WGS sequence"/>
</dbReference>
<reference evidence="1" key="2">
    <citation type="submission" date="2021-04" db="EMBL/GenBank/DDBJ databases">
        <authorList>
            <person name="Gilroy R."/>
        </authorList>
    </citation>
    <scope>NUCLEOTIDE SEQUENCE</scope>
    <source>
        <strain evidence="1">Gambia2-208</strain>
    </source>
</reference>
<accession>A0A9D1ZI71</accession>
<comment type="caution">
    <text evidence="1">The sequence shown here is derived from an EMBL/GenBank/DDBJ whole genome shotgun (WGS) entry which is preliminary data.</text>
</comment>
<name>A0A9D1ZI71_9BACE</name>
<dbReference type="EMBL" id="DXCV01000041">
    <property type="protein sequence ID" value="HIY88246.1"/>
    <property type="molecule type" value="Genomic_DNA"/>
</dbReference>
<proteinExistence type="predicted"/>
<protein>
    <submittedName>
        <fullName evidence="1">Uncharacterized protein</fullName>
    </submittedName>
</protein>
<sequence>MGTKTYDHYAYCEQVARTLKAVGHDDQRPRFFTAFGLEDLYNFEDKLSAVTGMVLIAVDGTEMDSTDNRADGITDTYTYSIILAKNTQRDRPDTIAQAIRQCQVAALQVRNLLRLDPDLQYSLGLEMQLNGIGPIGDGFYGVMLTFTVTDYPDYTIDEKQWATVMKSE</sequence>
<evidence type="ECO:0000313" key="2">
    <source>
        <dbReference type="Proteomes" id="UP000886851"/>
    </source>
</evidence>
<reference evidence="1" key="1">
    <citation type="journal article" date="2021" name="PeerJ">
        <title>Extensive microbial diversity within the chicken gut microbiome revealed by metagenomics and culture.</title>
        <authorList>
            <person name="Gilroy R."/>
            <person name="Ravi A."/>
            <person name="Getino M."/>
            <person name="Pursley I."/>
            <person name="Horton D.L."/>
            <person name="Alikhan N.F."/>
            <person name="Baker D."/>
            <person name="Gharbi K."/>
            <person name="Hall N."/>
            <person name="Watson M."/>
            <person name="Adriaenssens E.M."/>
            <person name="Foster-Nyarko E."/>
            <person name="Jarju S."/>
            <person name="Secka A."/>
            <person name="Antonio M."/>
            <person name="Oren A."/>
            <person name="Chaudhuri R.R."/>
            <person name="La Ragione R."/>
            <person name="Hildebrand F."/>
            <person name="Pallen M.J."/>
        </authorList>
    </citation>
    <scope>NUCLEOTIDE SEQUENCE</scope>
    <source>
        <strain evidence="1">Gambia2-208</strain>
    </source>
</reference>
<gene>
    <name evidence="1" type="ORF">H9824_06040</name>
</gene>
<evidence type="ECO:0000313" key="1">
    <source>
        <dbReference type="EMBL" id="HIY88246.1"/>
    </source>
</evidence>
<dbReference type="AlphaFoldDB" id="A0A9D1ZI71"/>